<keyword evidence="3" id="KW-1185">Reference proteome</keyword>
<gene>
    <name evidence="2" type="ORF">ACFOGJ_10310</name>
</gene>
<dbReference type="EMBL" id="JBHRTR010000024">
    <property type="protein sequence ID" value="MFC3227626.1"/>
    <property type="molecule type" value="Genomic_DNA"/>
</dbReference>
<name>A0ABV7KYZ5_9PROT</name>
<evidence type="ECO:0000313" key="3">
    <source>
        <dbReference type="Proteomes" id="UP001595528"/>
    </source>
</evidence>
<evidence type="ECO:0000259" key="1">
    <source>
        <dbReference type="Pfam" id="PF14534"/>
    </source>
</evidence>
<comment type="caution">
    <text evidence="2">The sequence shown here is derived from an EMBL/GenBank/DDBJ whole genome shotgun (WGS) entry which is preliminary data.</text>
</comment>
<sequence length="141" mass="15822">MAAPAAQADGAADRDAIRKRLEDWTADFNAGRADRVCDLFAPDLRANYRGQPEKRFGTLCPALKDALADERLAYRYELDLHEILVDQDMAAVRLTWHLTVTDRASGTSEHSSDVGLDIFRRQPNGTWRIARFIAYGEPADD</sequence>
<dbReference type="InterPro" id="IPR032710">
    <property type="entry name" value="NTF2-like_dom_sf"/>
</dbReference>
<dbReference type="InterPro" id="IPR027843">
    <property type="entry name" value="DUF4440"/>
</dbReference>
<feature type="domain" description="DUF4440" evidence="1">
    <location>
        <begin position="17"/>
        <end position="129"/>
    </location>
</feature>
<organism evidence="2 3">
    <name type="scientific">Marinibaculum pumilum</name>
    <dbReference type="NCBI Taxonomy" id="1766165"/>
    <lineage>
        <taxon>Bacteria</taxon>
        <taxon>Pseudomonadati</taxon>
        <taxon>Pseudomonadota</taxon>
        <taxon>Alphaproteobacteria</taxon>
        <taxon>Rhodospirillales</taxon>
        <taxon>Rhodospirillaceae</taxon>
        <taxon>Marinibaculum</taxon>
    </lineage>
</organism>
<dbReference type="Proteomes" id="UP001595528">
    <property type="component" value="Unassembled WGS sequence"/>
</dbReference>
<dbReference type="RefSeq" id="WP_379899948.1">
    <property type="nucleotide sequence ID" value="NZ_JBHRTR010000024.1"/>
</dbReference>
<accession>A0ABV7KYZ5</accession>
<dbReference type="Gene3D" id="3.10.450.50">
    <property type="match status" value="1"/>
</dbReference>
<dbReference type="SUPFAM" id="SSF54427">
    <property type="entry name" value="NTF2-like"/>
    <property type="match status" value="1"/>
</dbReference>
<protein>
    <submittedName>
        <fullName evidence="2">YybH family protein</fullName>
    </submittedName>
</protein>
<proteinExistence type="predicted"/>
<reference evidence="3" key="1">
    <citation type="journal article" date="2019" name="Int. J. Syst. Evol. Microbiol.">
        <title>The Global Catalogue of Microorganisms (GCM) 10K type strain sequencing project: providing services to taxonomists for standard genome sequencing and annotation.</title>
        <authorList>
            <consortium name="The Broad Institute Genomics Platform"/>
            <consortium name="The Broad Institute Genome Sequencing Center for Infectious Disease"/>
            <person name="Wu L."/>
            <person name="Ma J."/>
        </authorList>
    </citation>
    <scope>NUCLEOTIDE SEQUENCE [LARGE SCALE GENOMIC DNA]</scope>
    <source>
        <strain evidence="3">KCTC 42964</strain>
    </source>
</reference>
<evidence type="ECO:0000313" key="2">
    <source>
        <dbReference type="EMBL" id="MFC3227626.1"/>
    </source>
</evidence>
<dbReference type="Pfam" id="PF14534">
    <property type="entry name" value="DUF4440"/>
    <property type="match status" value="1"/>
</dbReference>